<name>A0ABU6X2F4_9FABA</name>
<keyword evidence="3" id="KW-1185">Reference proteome</keyword>
<protein>
    <submittedName>
        <fullName evidence="2">Uncharacterized protein</fullName>
    </submittedName>
</protein>
<reference evidence="2 3" key="1">
    <citation type="journal article" date="2023" name="Plants (Basel)">
        <title>Bridging the Gap: Combining Genomics and Transcriptomics Approaches to Understand Stylosanthes scabra, an Orphan Legume from the Brazilian Caatinga.</title>
        <authorList>
            <person name="Ferreira-Neto J.R.C."/>
            <person name="da Silva M.D."/>
            <person name="Binneck E."/>
            <person name="de Melo N.F."/>
            <person name="da Silva R.H."/>
            <person name="de Melo A.L.T.M."/>
            <person name="Pandolfi V."/>
            <person name="Bustamante F.O."/>
            <person name="Brasileiro-Vidal A.C."/>
            <person name="Benko-Iseppon A.M."/>
        </authorList>
    </citation>
    <scope>NUCLEOTIDE SEQUENCE [LARGE SCALE GENOMIC DNA]</scope>
    <source>
        <tissue evidence="2">Leaves</tissue>
    </source>
</reference>
<organism evidence="2 3">
    <name type="scientific">Stylosanthes scabra</name>
    <dbReference type="NCBI Taxonomy" id="79078"/>
    <lineage>
        <taxon>Eukaryota</taxon>
        <taxon>Viridiplantae</taxon>
        <taxon>Streptophyta</taxon>
        <taxon>Embryophyta</taxon>
        <taxon>Tracheophyta</taxon>
        <taxon>Spermatophyta</taxon>
        <taxon>Magnoliopsida</taxon>
        <taxon>eudicotyledons</taxon>
        <taxon>Gunneridae</taxon>
        <taxon>Pentapetalae</taxon>
        <taxon>rosids</taxon>
        <taxon>fabids</taxon>
        <taxon>Fabales</taxon>
        <taxon>Fabaceae</taxon>
        <taxon>Papilionoideae</taxon>
        <taxon>50 kb inversion clade</taxon>
        <taxon>dalbergioids sensu lato</taxon>
        <taxon>Dalbergieae</taxon>
        <taxon>Pterocarpus clade</taxon>
        <taxon>Stylosanthes</taxon>
    </lineage>
</organism>
<proteinExistence type="predicted"/>
<sequence>MVIHRVDDPGASELYMRWWFLAGKRFLCGDAVHTDSRMTQVPVEASQRIPTAPQPMMQVDDVPDRRHPKRQRRVGTRTTARDWQWVDRAMEEGEGDDVDVAPPGVRRMPEAAIGRRRRGGRRGQAGPSGSHVGQTASASTQGYVDETQQQFFGSPGQSFFKGVLSPASLERQFGADGAYYADLARCLQESPQGA</sequence>
<comment type="caution">
    <text evidence="2">The sequence shown here is derived from an EMBL/GenBank/DDBJ whole genome shotgun (WGS) entry which is preliminary data.</text>
</comment>
<gene>
    <name evidence="2" type="ORF">PIB30_003044</name>
</gene>
<dbReference type="EMBL" id="JASCZI010211454">
    <property type="protein sequence ID" value="MED6191699.1"/>
    <property type="molecule type" value="Genomic_DNA"/>
</dbReference>
<evidence type="ECO:0000313" key="3">
    <source>
        <dbReference type="Proteomes" id="UP001341840"/>
    </source>
</evidence>
<dbReference type="Proteomes" id="UP001341840">
    <property type="component" value="Unassembled WGS sequence"/>
</dbReference>
<feature type="compositionally biased region" description="Polar residues" evidence="1">
    <location>
        <begin position="131"/>
        <end position="142"/>
    </location>
</feature>
<feature type="compositionally biased region" description="Low complexity" evidence="1">
    <location>
        <begin position="148"/>
        <end position="157"/>
    </location>
</feature>
<evidence type="ECO:0000313" key="2">
    <source>
        <dbReference type="EMBL" id="MED6191699.1"/>
    </source>
</evidence>
<feature type="region of interest" description="Disordered" evidence="1">
    <location>
        <begin position="111"/>
        <end position="157"/>
    </location>
</feature>
<evidence type="ECO:0000256" key="1">
    <source>
        <dbReference type="SAM" id="MobiDB-lite"/>
    </source>
</evidence>
<feature type="compositionally biased region" description="Basic residues" evidence="1">
    <location>
        <begin position="66"/>
        <end position="75"/>
    </location>
</feature>
<feature type="region of interest" description="Disordered" evidence="1">
    <location>
        <begin position="50"/>
        <end position="78"/>
    </location>
</feature>
<accession>A0ABU6X2F4</accession>